<dbReference type="AlphaFoldDB" id="A0A3M3XRR9"/>
<evidence type="ECO:0000313" key="1">
    <source>
        <dbReference type="EMBL" id="RMO71993.1"/>
    </source>
</evidence>
<accession>A0A3M3XRR9</accession>
<dbReference type="Proteomes" id="UP000274541">
    <property type="component" value="Unassembled WGS sequence"/>
</dbReference>
<organism evidence="1 2">
    <name type="scientific">Pseudomonas syringae pv. aptata</name>
    <dbReference type="NCBI Taxonomy" id="83167"/>
    <lineage>
        <taxon>Bacteria</taxon>
        <taxon>Pseudomonadati</taxon>
        <taxon>Pseudomonadota</taxon>
        <taxon>Gammaproteobacteria</taxon>
        <taxon>Pseudomonadales</taxon>
        <taxon>Pseudomonadaceae</taxon>
        <taxon>Pseudomonas</taxon>
        <taxon>Pseudomonas syringae</taxon>
    </lineage>
</organism>
<dbReference type="EMBL" id="RBPX01000038">
    <property type="protein sequence ID" value="RMO71993.1"/>
    <property type="molecule type" value="Genomic_DNA"/>
</dbReference>
<sequence>MNSETKECMFKQCLLLATAISLSGCWSLMYHLDGERCVYPGTRHGWAWGTKDVASTWPWLIDVPFSLALDTLFLPYDLTAFLPENLGGDDRECHFNDGLNVLG</sequence>
<reference evidence="1 2" key="1">
    <citation type="submission" date="2018-08" db="EMBL/GenBank/DDBJ databases">
        <title>Recombination of ecologically and evolutionarily significant loci maintains genetic cohesion in the Pseudomonas syringae species complex.</title>
        <authorList>
            <person name="Dillon M."/>
            <person name="Thakur S."/>
            <person name="Almeida R.N.D."/>
            <person name="Weir B.S."/>
            <person name="Guttman D.S."/>
        </authorList>
    </citation>
    <scope>NUCLEOTIDE SEQUENCE [LARGE SCALE GENOMIC DNA]</scope>
    <source>
        <strain evidence="1 2">ICMP 4388</strain>
    </source>
</reference>
<gene>
    <name evidence="1" type="ORF">ALQ37_100245</name>
</gene>
<protein>
    <submittedName>
        <fullName evidence="1">Putative Lipoprotein</fullName>
    </submittedName>
</protein>
<comment type="caution">
    <text evidence="1">The sequence shown here is derived from an EMBL/GenBank/DDBJ whole genome shotgun (WGS) entry which is preliminary data.</text>
</comment>
<dbReference type="PROSITE" id="PS51257">
    <property type="entry name" value="PROKAR_LIPOPROTEIN"/>
    <property type="match status" value="1"/>
</dbReference>
<name>A0A3M3XRR9_PSEAP</name>
<evidence type="ECO:0000313" key="2">
    <source>
        <dbReference type="Proteomes" id="UP000274541"/>
    </source>
</evidence>
<proteinExistence type="predicted"/>
<keyword evidence="1" id="KW-0449">Lipoprotein</keyword>